<reference evidence="4" key="1">
    <citation type="submission" date="2011-07" db="EMBL/GenBank/DDBJ databases">
        <authorList>
            <consortium name="Caenorhabditis brenneri Sequencing and Analysis Consortium"/>
            <person name="Wilson R.K."/>
        </authorList>
    </citation>
    <scope>NUCLEOTIDE SEQUENCE [LARGE SCALE GENOMIC DNA]</scope>
    <source>
        <strain evidence="4">PB2801</strain>
    </source>
</reference>
<keyword evidence="4" id="KW-1185">Reference proteome</keyword>
<keyword evidence="1" id="KW-0175">Coiled coil</keyword>
<organism evidence="4">
    <name type="scientific">Caenorhabditis brenneri</name>
    <name type="common">Nematode worm</name>
    <dbReference type="NCBI Taxonomy" id="135651"/>
    <lineage>
        <taxon>Eukaryota</taxon>
        <taxon>Metazoa</taxon>
        <taxon>Ecdysozoa</taxon>
        <taxon>Nematoda</taxon>
        <taxon>Chromadorea</taxon>
        <taxon>Rhabditida</taxon>
        <taxon>Rhabditina</taxon>
        <taxon>Rhabditomorpha</taxon>
        <taxon>Rhabditoidea</taxon>
        <taxon>Rhabditidae</taxon>
        <taxon>Peloderinae</taxon>
        <taxon>Caenorhabditis</taxon>
    </lineage>
</organism>
<feature type="coiled-coil region" evidence="1">
    <location>
        <begin position="73"/>
        <end position="114"/>
    </location>
</feature>
<evidence type="ECO:0000256" key="2">
    <source>
        <dbReference type="SAM" id="MobiDB-lite"/>
    </source>
</evidence>
<protein>
    <submittedName>
        <fullName evidence="3">Uncharacterized protein</fullName>
    </submittedName>
</protein>
<evidence type="ECO:0000256" key="1">
    <source>
        <dbReference type="SAM" id="Coils"/>
    </source>
</evidence>
<dbReference type="HOGENOM" id="CLU_1826992_0_0_1"/>
<gene>
    <name evidence="3" type="ORF">CAEBREN_05381</name>
</gene>
<evidence type="ECO:0000313" key="4">
    <source>
        <dbReference type="Proteomes" id="UP000008068"/>
    </source>
</evidence>
<accession>G0NIC9</accession>
<proteinExistence type="predicted"/>
<dbReference type="EMBL" id="GL379889">
    <property type="protein sequence ID" value="EGT31758.1"/>
    <property type="molecule type" value="Genomic_DNA"/>
</dbReference>
<dbReference type="AlphaFoldDB" id="G0NIC9"/>
<dbReference type="Proteomes" id="UP000008068">
    <property type="component" value="Unassembled WGS sequence"/>
</dbReference>
<dbReference type="InParanoid" id="G0NIC9"/>
<name>G0NIC9_CAEBE</name>
<feature type="region of interest" description="Disordered" evidence="2">
    <location>
        <begin position="26"/>
        <end position="67"/>
    </location>
</feature>
<sequence length="141" mass="16167">MESGDHEKQSMALPIDFSLLMDSIEPNVVTDRNGQEMKKGANSNAHPPNLSQTTSDEYSKKTKGMENLLAIQSRESQETIDGLQKESNAYRDEVQRLNRKHGDLAAQLEEIINQKDRELTSHMLMIKKSYNYMNEKTLEHE</sequence>
<feature type="compositionally biased region" description="Polar residues" evidence="2">
    <location>
        <begin position="41"/>
        <end position="56"/>
    </location>
</feature>
<evidence type="ECO:0000313" key="3">
    <source>
        <dbReference type="EMBL" id="EGT31758.1"/>
    </source>
</evidence>